<feature type="binding site" evidence="2">
    <location>
        <begin position="513"/>
        <end position="519"/>
    </location>
    <ligand>
        <name>FAD</name>
        <dbReference type="ChEBI" id="CHEBI:57692"/>
    </ligand>
</feature>
<evidence type="ECO:0000313" key="4">
    <source>
        <dbReference type="EMBL" id="KCW58423.1"/>
    </source>
</evidence>
<dbReference type="PANTHER" id="PTHR11455:SF2">
    <property type="entry name" value="BLUE-LIGHT PHOTORECEPTOR PHR2"/>
    <property type="match status" value="1"/>
</dbReference>
<name>A0A059AX60_EUCGR</name>
<dbReference type="OMA" id="MAPAYTS"/>
<dbReference type="PANTHER" id="PTHR11455">
    <property type="entry name" value="CRYPTOCHROME"/>
    <property type="match status" value="1"/>
</dbReference>
<evidence type="ECO:0000256" key="2">
    <source>
        <dbReference type="PIRSR" id="PIRSR602081-1"/>
    </source>
</evidence>
<dbReference type="Gene3D" id="3.40.50.620">
    <property type="entry name" value="HUPs"/>
    <property type="match status" value="1"/>
</dbReference>
<comment type="similarity">
    <text evidence="1">Belongs to the DNA photolyase class-1 family.</text>
</comment>
<dbReference type="GO" id="GO:0003904">
    <property type="term" value="F:deoxyribodipyrimidine photo-lyase activity"/>
    <property type="evidence" value="ECO:0000318"/>
    <property type="project" value="GO_Central"/>
</dbReference>
<dbReference type="InterPro" id="IPR036134">
    <property type="entry name" value="Crypto/Photolyase_FAD-like_sf"/>
</dbReference>
<dbReference type="SUPFAM" id="SSF52425">
    <property type="entry name" value="Cryptochrome/photolyase, N-terminal domain"/>
    <property type="match status" value="1"/>
</dbReference>
<comment type="cofactor">
    <cofactor evidence="2">
        <name>FAD</name>
        <dbReference type="ChEBI" id="CHEBI:57692"/>
    </cofactor>
    <text evidence="2">Binds 1 FAD per subunit.</text>
</comment>
<dbReference type="InterPro" id="IPR006050">
    <property type="entry name" value="DNA_photolyase_N"/>
</dbReference>
<evidence type="ECO:0000256" key="1">
    <source>
        <dbReference type="ARBA" id="ARBA00005862"/>
    </source>
</evidence>
<gene>
    <name evidence="4" type="ORF">EUGRSUZ_H01108</name>
</gene>
<dbReference type="InterPro" id="IPR014729">
    <property type="entry name" value="Rossmann-like_a/b/a_fold"/>
</dbReference>
<keyword evidence="2" id="KW-0274">FAD</keyword>
<keyword evidence="2" id="KW-0285">Flavoprotein</keyword>
<feature type="domain" description="Photolyase/cryptochrome alpha/beta" evidence="3">
    <location>
        <begin position="268"/>
        <end position="402"/>
    </location>
</feature>
<evidence type="ECO:0000259" key="3">
    <source>
        <dbReference type="PROSITE" id="PS51645"/>
    </source>
</evidence>
<reference evidence="4" key="1">
    <citation type="submission" date="2013-07" db="EMBL/GenBank/DDBJ databases">
        <title>The genome of Eucalyptus grandis.</title>
        <authorList>
            <person name="Schmutz J."/>
            <person name="Hayes R."/>
            <person name="Myburg A."/>
            <person name="Tuskan G."/>
            <person name="Grattapaglia D."/>
            <person name="Rokhsar D.S."/>
        </authorList>
    </citation>
    <scope>NUCLEOTIDE SEQUENCE</scope>
    <source>
        <tissue evidence="4">Leaf extractions</tissue>
    </source>
</reference>
<dbReference type="PROSITE" id="PS51645">
    <property type="entry name" value="PHR_CRY_ALPHA_BETA"/>
    <property type="match status" value="1"/>
</dbReference>
<dbReference type="eggNOG" id="KOG0133">
    <property type="taxonomic scope" value="Eukaryota"/>
</dbReference>
<accession>A0A059AX60</accession>
<dbReference type="InterPro" id="IPR036155">
    <property type="entry name" value="Crypto/Photolyase_N_sf"/>
</dbReference>
<organism evidence="4">
    <name type="scientific">Eucalyptus grandis</name>
    <name type="common">Flooded gum</name>
    <dbReference type="NCBI Taxonomy" id="71139"/>
    <lineage>
        <taxon>Eukaryota</taxon>
        <taxon>Viridiplantae</taxon>
        <taxon>Streptophyta</taxon>
        <taxon>Embryophyta</taxon>
        <taxon>Tracheophyta</taxon>
        <taxon>Spermatophyta</taxon>
        <taxon>Magnoliopsida</taxon>
        <taxon>eudicotyledons</taxon>
        <taxon>Gunneridae</taxon>
        <taxon>Pentapetalae</taxon>
        <taxon>rosids</taxon>
        <taxon>malvids</taxon>
        <taxon>Myrtales</taxon>
        <taxon>Myrtaceae</taxon>
        <taxon>Myrtoideae</taxon>
        <taxon>Eucalypteae</taxon>
        <taxon>Eucalyptus</taxon>
    </lineage>
</organism>
<proteinExistence type="inferred from homology"/>
<dbReference type="Gramene" id="KCW58423">
    <property type="protein sequence ID" value="KCW58423"/>
    <property type="gene ID" value="EUGRSUZ_H01108"/>
</dbReference>
<dbReference type="EMBL" id="KK198760">
    <property type="protein sequence ID" value="KCW58423.1"/>
    <property type="molecule type" value="Genomic_DNA"/>
</dbReference>
<dbReference type="InterPro" id="IPR002081">
    <property type="entry name" value="Cryptochrome/DNA_photolyase_1"/>
</dbReference>
<sequence length="596" mass="65390">MSGVVNASPCAWTRRDGRWQHWSGVKTVVGTKLELSFVAERACACAEIEDRVCFREALLPSNVRRERRGESSQELKKKVRWSIEWREIEEGQRIWEYFKTNSHLPPHSHLLSLSNPPSFTSDFARILLISSFRPFPQCATMDSRRQSAEKTQDNAVPEEQNKQLAVAVAAPAPFATASLSLFAAAQPATHFFQQPKVASLFAAAQPARARVPTQASSLAHLSLSASAAAAAPSRISFKSTISANPLQSPLTLGPHRPLDPSGAAGLRRASIVWFRSDLRVHDNECLNAAHNESMSVLNVYCFDPRDYGKSRSGFDKTGPFRASFVLESVSDLRRSLRDRGSDLVVRVGRPEEVLPEMAKAVGAEAVYAHREASREEVKSEERIEAAMKEEGVELKHFWGSTLFHVDDLPFKLEDMPMTHVDFNKRVQGVEVRKTIAALDQLKGLPKRGDVEPGEMPTLTDLGVNLSASMAQGGKAPSMVGGETEALQRLKKFAAECQAQPNKGANDNSVYGATFSSKMSSWLSTGCISPRAMFEELKKTASNAISGANKNDDGGSSSTGANWLRHELLWRDFFRFITKKCSSSVPQGSPACTGALV</sequence>
<dbReference type="AlphaFoldDB" id="A0A059AX60"/>
<dbReference type="InParanoid" id="A0A059AX60"/>
<dbReference type="SUPFAM" id="SSF48173">
    <property type="entry name" value="Cryptochrome/photolyase FAD-binding domain"/>
    <property type="match status" value="1"/>
</dbReference>
<dbReference type="Gene3D" id="1.25.40.80">
    <property type="match status" value="1"/>
</dbReference>
<dbReference type="Pfam" id="PF00875">
    <property type="entry name" value="DNA_photolyase"/>
    <property type="match status" value="1"/>
</dbReference>
<protein>
    <recommendedName>
        <fullName evidence="3">Photolyase/cryptochrome alpha/beta domain-containing protein</fullName>
    </recommendedName>
</protein>
<dbReference type="GO" id="GO:0000719">
    <property type="term" value="P:photoreactive repair"/>
    <property type="evidence" value="ECO:0000318"/>
    <property type="project" value="GO_Central"/>
</dbReference>
<dbReference type="GO" id="GO:0003677">
    <property type="term" value="F:DNA binding"/>
    <property type="evidence" value="ECO:0000318"/>
    <property type="project" value="GO_Central"/>
</dbReference>
<dbReference type="GO" id="GO:0071949">
    <property type="term" value="F:FAD binding"/>
    <property type="evidence" value="ECO:0000318"/>
    <property type="project" value="GO_Central"/>
</dbReference>
<feature type="binding site" evidence="2">
    <location>
        <begin position="566"/>
        <end position="573"/>
    </location>
    <ligand>
        <name>FAD</name>
        <dbReference type="ChEBI" id="CHEBI:57692"/>
    </ligand>
</feature>
<dbReference type="FunCoup" id="A0A059AX60">
    <property type="interactions" value="957"/>
</dbReference>
<dbReference type="STRING" id="71139.A0A059AX60"/>